<dbReference type="PANTHER" id="PTHR47256:SF1">
    <property type="entry name" value="ZN(II)2CYS6 TRANSCRIPTION FACTOR (EUROFUNG)"/>
    <property type="match status" value="1"/>
</dbReference>
<dbReference type="PANTHER" id="PTHR47256">
    <property type="entry name" value="ZN(II)2CYS6 TRANSCRIPTION FACTOR (EUROFUNG)-RELATED"/>
    <property type="match status" value="1"/>
</dbReference>
<evidence type="ECO:0000259" key="2">
    <source>
        <dbReference type="SMART" id="SM01060"/>
    </source>
</evidence>
<dbReference type="Pfam" id="PF00199">
    <property type="entry name" value="Catalase"/>
    <property type="match status" value="1"/>
</dbReference>
<dbReference type="CDD" id="cd12148">
    <property type="entry name" value="fungal_TF_MHR"/>
    <property type="match status" value="1"/>
</dbReference>
<dbReference type="Proteomes" id="UP000605986">
    <property type="component" value="Unassembled WGS sequence"/>
</dbReference>
<comment type="caution">
    <text evidence="3">The sequence shown here is derived from an EMBL/GenBank/DDBJ whole genome shotgun (WGS) entry which is preliminary data.</text>
</comment>
<feature type="domain" description="Catalase core" evidence="2">
    <location>
        <begin position="29"/>
        <end position="369"/>
    </location>
</feature>
<dbReference type="PROSITE" id="PS51402">
    <property type="entry name" value="CATALASE_3"/>
    <property type="match status" value="1"/>
</dbReference>
<sequence length="720" mass="78947">MSAQVMLPNASDNTIASSTSDRTPKPTVNGSSGNAVPSKDQLPKDFVNAMQAIFGKHPGYRTTHAKGLLVEGTFTPSEEAKKLSTAAHFNNCSTKVIARFSVGGGLPHVVDVADGAAPKGVAIRFQIDENTHTDLISHSFNSFATCNGEGFLTFLKLYGADGFTEAMLKKAKAGGGGYSKEQKAYDQAHAAFLSFLKDPEHKSAAVFVSSEKPNPHNYGTMTYYEPNTHVLTNKDGKVTNVRYRLDPADGEHLYPNKTPEDKEKLAKLGPDDILDDATKPYQSKTFIPVGKLEINKVSDDNAAKQQQIAFSPNQEKGGIQGIKSSSDPLIQARKGFIGLVQTSDDMRSKWTKPPNGAAQFDAQSGETGEIIVSKPLKKRRVAVKVACTRCHQRKSQYGEKNQELQREPKTVTALIDRLRGSSEEEALAVVRRLKTTTDVSGLLASISEPAPIQQQSSHQCALGTLPPTQSFVEYELTILHSFCYPALEPIELPKIDLDCFSNSNWSTLTRPTDDKVFSNMDNMPGDLETVIPSQLNATAETAFHGSPRSPSLITSPSPRLRWCDPRLNQFDINYWTKVPISNEFAAGAISTYLETDHALLGFFDADLFLSDLVEQRLNYCSPFLVSSLLCMACVSEVHLSNDLLSDALWKLSYNGINEKAPALSHVFQHEAEQLWYAYRGSDNITTLSAIALCLIACIWLGKDKLGKDLLKDSRAMAERL</sequence>
<dbReference type="Gene3D" id="2.40.180.10">
    <property type="entry name" value="Catalase core domain"/>
    <property type="match status" value="2"/>
</dbReference>
<name>A0A8H4KPG8_9HYPO</name>
<protein>
    <recommendedName>
        <fullName evidence="2">Catalase core domain-containing protein</fullName>
    </recommendedName>
</protein>
<dbReference type="OrthoDB" id="2379805at2759"/>
<accession>A0A8H4KPG8</accession>
<feature type="compositionally biased region" description="Polar residues" evidence="1">
    <location>
        <begin position="10"/>
        <end position="35"/>
    </location>
</feature>
<reference evidence="3" key="1">
    <citation type="submission" date="2020-01" db="EMBL/GenBank/DDBJ databases">
        <title>Identification and distribution of gene clusters putatively required for synthesis of sphingolipid metabolism inhibitors in phylogenetically diverse species of the filamentous fungus Fusarium.</title>
        <authorList>
            <person name="Kim H.-S."/>
            <person name="Busman M."/>
            <person name="Brown D.W."/>
            <person name="Divon H."/>
            <person name="Uhlig S."/>
            <person name="Proctor R.H."/>
        </authorList>
    </citation>
    <scope>NUCLEOTIDE SEQUENCE</scope>
    <source>
        <strain evidence="3">NRRL 53441</strain>
    </source>
</reference>
<evidence type="ECO:0000313" key="4">
    <source>
        <dbReference type="Proteomes" id="UP000605986"/>
    </source>
</evidence>
<dbReference type="GO" id="GO:0004096">
    <property type="term" value="F:catalase activity"/>
    <property type="evidence" value="ECO:0007669"/>
    <property type="project" value="InterPro"/>
</dbReference>
<dbReference type="SMART" id="SM01060">
    <property type="entry name" value="Catalase"/>
    <property type="match status" value="1"/>
</dbReference>
<gene>
    <name evidence="3" type="ORF">F53441_3281</name>
</gene>
<dbReference type="PRINTS" id="PR00067">
    <property type="entry name" value="CATALASE"/>
</dbReference>
<dbReference type="InterPro" id="IPR018028">
    <property type="entry name" value="Catalase"/>
</dbReference>
<keyword evidence="4" id="KW-1185">Reference proteome</keyword>
<dbReference type="EMBL" id="JAADJG010000132">
    <property type="protein sequence ID" value="KAF4454146.1"/>
    <property type="molecule type" value="Genomic_DNA"/>
</dbReference>
<dbReference type="AlphaFoldDB" id="A0A8H4KPG8"/>
<dbReference type="SUPFAM" id="SSF56634">
    <property type="entry name" value="Heme-dependent catalase-like"/>
    <property type="match status" value="1"/>
</dbReference>
<proteinExistence type="predicted"/>
<evidence type="ECO:0000313" key="3">
    <source>
        <dbReference type="EMBL" id="KAF4454146.1"/>
    </source>
</evidence>
<evidence type="ECO:0000256" key="1">
    <source>
        <dbReference type="SAM" id="MobiDB-lite"/>
    </source>
</evidence>
<dbReference type="InterPro" id="IPR011614">
    <property type="entry name" value="Catalase_core"/>
</dbReference>
<dbReference type="GO" id="GO:0006979">
    <property type="term" value="P:response to oxidative stress"/>
    <property type="evidence" value="ECO:0007669"/>
    <property type="project" value="InterPro"/>
</dbReference>
<organism evidence="3 4">
    <name type="scientific">Fusarium austroafricanum</name>
    <dbReference type="NCBI Taxonomy" id="2364996"/>
    <lineage>
        <taxon>Eukaryota</taxon>
        <taxon>Fungi</taxon>
        <taxon>Dikarya</taxon>
        <taxon>Ascomycota</taxon>
        <taxon>Pezizomycotina</taxon>
        <taxon>Sordariomycetes</taxon>
        <taxon>Hypocreomycetidae</taxon>
        <taxon>Hypocreales</taxon>
        <taxon>Nectriaceae</taxon>
        <taxon>Fusarium</taxon>
        <taxon>Fusarium concolor species complex</taxon>
    </lineage>
</organism>
<dbReference type="InterPro" id="IPR020835">
    <property type="entry name" value="Catalase_sf"/>
</dbReference>
<dbReference type="InterPro" id="IPR053187">
    <property type="entry name" value="Notoamide_regulator"/>
</dbReference>
<feature type="region of interest" description="Disordered" evidence="1">
    <location>
        <begin position="1"/>
        <end position="41"/>
    </location>
</feature>
<dbReference type="GO" id="GO:0020037">
    <property type="term" value="F:heme binding"/>
    <property type="evidence" value="ECO:0007669"/>
    <property type="project" value="InterPro"/>
</dbReference>